<organism evidence="1 2">
    <name type="scientific">Portunus trituberculatus</name>
    <name type="common">Swimming crab</name>
    <name type="synonym">Neptunus trituberculatus</name>
    <dbReference type="NCBI Taxonomy" id="210409"/>
    <lineage>
        <taxon>Eukaryota</taxon>
        <taxon>Metazoa</taxon>
        <taxon>Ecdysozoa</taxon>
        <taxon>Arthropoda</taxon>
        <taxon>Crustacea</taxon>
        <taxon>Multicrustacea</taxon>
        <taxon>Malacostraca</taxon>
        <taxon>Eumalacostraca</taxon>
        <taxon>Eucarida</taxon>
        <taxon>Decapoda</taxon>
        <taxon>Pleocyemata</taxon>
        <taxon>Brachyura</taxon>
        <taxon>Eubrachyura</taxon>
        <taxon>Portunoidea</taxon>
        <taxon>Portunidae</taxon>
        <taxon>Portuninae</taxon>
        <taxon>Portunus</taxon>
    </lineage>
</organism>
<protein>
    <submittedName>
        <fullName evidence="1">Uncharacterized protein</fullName>
    </submittedName>
</protein>
<accession>A0A5B7DJG2</accession>
<gene>
    <name evidence="1" type="ORF">E2C01_014267</name>
</gene>
<reference evidence="1 2" key="1">
    <citation type="submission" date="2019-05" db="EMBL/GenBank/DDBJ databases">
        <title>Another draft genome of Portunus trituberculatus and its Hox gene families provides insights of decapod evolution.</title>
        <authorList>
            <person name="Jeong J.-H."/>
            <person name="Song I."/>
            <person name="Kim S."/>
            <person name="Choi T."/>
            <person name="Kim D."/>
            <person name="Ryu S."/>
            <person name="Kim W."/>
        </authorList>
    </citation>
    <scope>NUCLEOTIDE SEQUENCE [LARGE SCALE GENOMIC DNA]</scope>
    <source>
        <tissue evidence="1">Muscle</tissue>
    </source>
</reference>
<dbReference type="EMBL" id="VSRR010000960">
    <property type="protein sequence ID" value="MPC21285.1"/>
    <property type="molecule type" value="Genomic_DNA"/>
</dbReference>
<comment type="caution">
    <text evidence="1">The sequence shown here is derived from an EMBL/GenBank/DDBJ whole genome shotgun (WGS) entry which is preliminary data.</text>
</comment>
<proteinExistence type="predicted"/>
<evidence type="ECO:0000313" key="2">
    <source>
        <dbReference type="Proteomes" id="UP000324222"/>
    </source>
</evidence>
<dbReference type="Proteomes" id="UP000324222">
    <property type="component" value="Unassembled WGS sequence"/>
</dbReference>
<evidence type="ECO:0000313" key="1">
    <source>
        <dbReference type="EMBL" id="MPC21285.1"/>
    </source>
</evidence>
<dbReference type="AlphaFoldDB" id="A0A5B7DJG2"/>
<sequence>MSLLTMEARLLPLAKLRAPRESIDGKDAWAESASERGLVVPVHFKSEEGEANLVVLDFVGVVAADVVVEFHITQLVYIGEMLSHGVTCTCNDATDDTLVCDVLVHPNQFVNIFISDNRLLLLKCPDNL</sequence>
<name>A0A5B7DJG2_PORTR</name>
<keyword evidence="2" id="KW-1185">Reference proteome</keyword>